<protein>
    <submittedName>
        <fullName evidence="2">Uncharacterized protein</fullName>
    </submittedName>
</protein>
<evidence type="ECO:0000313" key="1">
    <source>
        <dbReference type="Proteomes" id="UP000887580"/>
    </source>
</evidence>
<dbReference type="WBParaSite" id="PS1159_v2.g9474.t1">
    <property type="protein sequence ID" value="PS1159_v2.g9474.t1"/>
    <property type="gene ID" value="PS1159_v2.g9474"/>
</dbReference>
<accession>A0AC35GWT1</accession>
<dbReference type="Proteomes" id="UP000887580">
    <property type="component" value="Unplaced"/>
</dbReference>
<sequence length="161" mass="18726">MIDRAKQRCLDNVTRLHPETSNILDDLTKLEKALRDAEEREKLVEIVELSLRKIAASASTRKEKNSTDKYSDIQNIDKCSLDSSEVLSSKRKKKNGQKTDKEDDEVLQCSVRVPNFGETLKNYKIQKIQVSAVEKEGQQYDEPKEKAKEYEPRELERQKQR</sequence>
<evidence type="ECO:0000313" key="2">
    <source>
        <dbReference type="WBParaSite" id="PS1159_v2.g9474.t1"/>
    </source>
</evidence>
<organism evidence="1 2">
    <name type="scientific">Panagrolaimus sp. PS1159</name>
    <dbReference type="NCBI Taxonomy" id="55785"/>
    <lineage>
        <taxon>Eukaryota</taxon>
        <taxon>Metazoa</taxon>
        <taxon>Ecdysozoa</taxon>
        <taxon>Nematoda</taxon>
        <taxon>Chromadorea</taxon>
        <taxon>Rhabditida</taxon>
        <taxon>Tylenchina</taxon>
        <taxon>Panagrolaimomorpha</taxon>
        <taxon>Panagrolaimoidea</taxon>
        <taxon>Panagrolaimidae</taxon>
        <taxon>Panagrolaimus</taxon>
    </lineage>
</organism>
<reference evidence="2" key="1">
    <citation type="submission" date="2022-11" db="UniProtKB">
        <authorList>
            <consortium name="WormBaseParasite"/>
        </authorList>
    </citation>
    <scope>IDENTIFICATION</scope>
</reference>
<proteinExistence type="predicted"/>
<name>A0AC35GWT1_9BILA</name>